<evidence type="ECO:0000313" key="2">
    <source>
        <dbReference type="Proteomes" id="UP000762676"/>
    </source>
</evidence>
<keyword evidence="2" id="KW-1185">Reference proteome</keyword>
<reference evidence="1 2" key="1">
    <citation type="journal article" date="2021" name="Elife">
        <title>Chloroplast acquisition without the gene transfer in kleptoplastic sea slugs, Plakobranchus ocellatus.</title>
        <authorList>
            <person name="Maeda T."/>
            <person name="Takahashi S."/>
            <person name="Yoshida T."/>
            <person name="Shimamura S."/>
            <person name="Takaki Y."/>
            <person name="Nagai Y."/>
            <person name="Toyoda A."/>
            <person name="Suzuki Y."/>
            <person name="Arimoto A."/>
            <person name="Ishii H."/>
            <person name="Satoh N."/>
            <person name="Nishiyama T."/>
            <person name="Hasebe M."/>
            <person name="Maruyama T."/>
            <person name="Minagawa J."/>
            <person name="Obokata J."/>
            <person name="Shigenobu S."/>
        </authorList>
    </citation>
    <scope>NUCLEOTIDE SEQUENCE [LARGE SCALE GENOMIC DNA]</scope>
</reference>
<dbReference type="EMBL" id="BMAT01009998">
    <property type="protein sequence ID" value="GFS18202.1"/>
    <property type="molecule type" value="Genomic_DNA"/>
</dbReference>
<dbReference type="AlphaFoldDB" id="A0AAV4J9P8"/>
<dbReference type="Proteomes" id="UP000762676">
    <property type="component" value="Unassembled WGS sequence"/>
</dbReference>
<evidence type="ECO:0008006" key="3">
    <source>
        <dbReference type="Google" id="ProtNLM"/>
    </source>
</evidence>
<proteinExistence type="predicted"/>
<sequence length="106" mass="11848">MLSWSIALQRLTTTTSSVVCKQDTGTVDFKQEASTFRLCPNYFWDLHRDDIGDPEGGMRQGSHRGAHLRYVNVLEVHVCLTQLACNAGLLQHVDPSLRPLQAAEHS</sequence>
<evidence type="ECO:0000313" key="1">
    <source>
        <dbReference type="EMBL" id="GFS18202.1"/>
    </source>
</evidence>
<protein>
    <recommendedName>
        <fullName evidence="3">Secreted protein</fullName>
    </recommendedName>
</protein>
<gene>
    <name evidence="1" type="ORF">ElyMa_005001100</name>
</gene>
<comment type="caution">
    <text evidence="1">The sequence shown here is derived from an EMBL/GenBank/DDBJ whole genome shotgun (WGS) entry which is preliminary data.</text>
</comment>
<organism evidence="1 2">
    <name type="scientific">Elysia marginata</name>
    <dbReference type="NCBI Taxonomy" id="1093978"/>
    <lineage>
        <taxon>Eukaryota</taxon>
        <taxon>Metazoa</taxon>
        <taxon>Spiralia</taxon>
        <taxon>Lophotrochozoa</taxon>
        <taxon>Mollusca</taxon>
        <taxon>Gastropoda</taxon>
        <taxon>Heterobranchia</taxon>
        <taxon>Euthyneura</taxon>
        <taxon>Panpulmonata</taxon>
        <taxon>Sacoglossa</taxon>
        <taxon>Placobranchoidea</taxon>
        <taxon>Plakobranchidae</taxon>
        <taxon>Elysia</taxon>
    </lineage>
</organism>
<name>A0AAV4J9P8_9GAST</name>
<accession>A0AAV4J9P8</accession>